<evidence type="ECO:0000313" key="3">
    <source>
        <dbReference type="EMBL" id="KAK9119249.1"/>
    </source>
</evidence>
<dbReference type="Gene3D" id="3.30.420.10">
    <property type="entry name" value="Ribonuclease H-like superfamily/Ribonuclease H"/>
    <property type="match status" value="1"/>
</dbReference>
<evidence type="ECO:0000313" key="4">
    <source>
        <dbReference type="Proteomes" id="UP001419268"/>
    </source>
</evidence>
<organism evidence="3 4">
    <name type="scientific">Stephania cephalantha</name>
    <dbReference type="NCBI Taxonomy" id="152367"/>
    <lineage>
        <taxon>Eukaryota</taxon>
        <taxon>Viridiplantae</taxon>
        <taxon>Streptophyta</taxon>
        <taxon>Embryophyta</taxon>
        <taxon>Tracheophyta</taxon>
        <taxon>Spermatophyta</taxon>
        <taxon>Magnoliopsida</taxon>
        <taxon>Ranunculales</taxon>
        <taxon>Menispermaceae</taxon>
        <taxon>Menispermoideae</taxon>
        <taxon>Cissampelideae</taxon>
        <taxon>Stephania</taxon>
    </lineage>
</organism>
<keyword evidence="4" id="KW-1185">Reference proteome</keyword>
<reference evidence="3 4" key="1">
    <citation type="submission" date="2024-01" db="EMBL/GenBank/DDBJ databases">
        <title>Genome assemblies of Stephania.</title>
        <authorList>
            <person name="Yang L."/>
        </authorList>
    </citation>
    <scope>NUCLEOTIDE SEQUENCE [LARGE SCALE GENOMIC DNA]</scope>
    <source>
        <strain evidence="3">JXDWG</strain>
        <tissue evidence="3">Leaf</tissue>
    </source>
</reference>
<keyword evidence="1" id="KW-0175">Coiled coil</keyword>
<dbReference type="GO" id="GO:0015074">
    <property type="term" value="P:DNA integration"/>
    <property type="evidence" value="ECO:0007669"/>
    <property type="project" value="InterPro"/>
</dbReference>
<dbReference type="InterPro" id="IPR001584">
    <property type="entry name" value="Integrase_cat-core"/>
</dbReference>
<proteinExistence type="predicted"/>
<dbReference type="InterPro" id="IPR012337">
    <property type="entry name" value="RNaseH-like_sf"/>
</dbReference>
<dbReference type="PROSITE" id="PS50994">
    <property type="entry name" value="INTEGRASE"/>
    <property type="match status" value="1"/>
</dbReference>
<dbReference type="PANTHER" id="PTHR45835">
    <property type="entry name" value="YALI0A06105P"/>
    <property type="match status" value="1"/>
</dbReference>
<gene>
    <name evidence="3" type="ORF">Scep_017342</name>
</gene>
<protein>
    <recommendedName>
        <fullName evidence="2">Integrase catalytic domain-containing protein</fullName>
    </recommendedName>
</protein>
<dbReference type="PANTHER" id="PTHR45835:SF99">
    <property type="entry name" value="CHROMO DOMAIN-CONTAINING PROTEIN-RELATED"/>
    <property type="match status" value="1"/>
</dbReference>
<dbReference type="EMBL" id="JBBNAG010000007">
    <property type="protein sequence ID" value="KAK9119249.1"/>
    <property type="molecule type" value="Genomic_DNA"/>
</dbReference>
<dbReference type="InterPro" id="IPR036397">
    <property type="entry name" value="RNaseH_sf"/>
</dbReference>
<evidence type="ECO:0000256" key="1">
    <source>
        <dbReference type="SAM" id="Coils"/>
    </source>
</evidence>
<sequence length="251" mass="29059">MDFVSGLPRTSKRHDAVWVVIDRLTKSAHFIPISMKYTFPQLSILFEREIIRLHGVPISIVSTRDPRLTSKLWEAMQEQFGTRLQFSTAYHPQTDGQSERLIQILEDMLRACILQFGGSWEDYLPLCEFAYNNSYQASIGMPPFEALYGRPCKSPACWAEPEDTVTIGPEIVVDHTEKIRQIRQKLRAAQDRQKKYADRYRDGLRYDEGDMVYLKVSPWKGQQRFGIKGKLAPRYIGPYWDCTRVGPLHIG</sequence>
<feature type="coiled-coil region" evidence="1">
    <location>
        <begin position="172"/>
        <end position="199"/>
    </location>
</feature>
<name>A0AAP0IP96_9MAGN</name>
<accession>A0AAP0IP96</accession>
<dbReference type="SUPFAM" id="SSF53098">
    <property type="entry name" value="Ribonuclease H-like"/>
    <property type="match status" value="1"/>
</dbReference>
<dbReference type="Proteomes" id="UP001419268">
    <property type="component" value="Unassembled WGS sequence"/>
</dbReference>
<feature type="domain" description="Integrase catalytic" evidence="2">
    <location>
        <begin position="1"/>
        <end position="151"/>
    </location>
</feature>
<dbReference type="AlphaFoldDB" id="A0AAP0IP96"/>
<comment type="caution">
    <text evidence="3">The sequence shown here is derived from an EMBL/GenBank/DDBJ whole genome shotgun (WGS) entry which is preliminary data.</text>
</comment>
<dbReference type="GO" id="GO:0003676">
    <property type="term" value="F:nucleic acid binding"/>
    <property type="evidence" value="ECO:0007669"/>
    <property type="project" value="InterPro"/>
</dbReference>
<evidence type="ECO:0000259" key="2">
    <source>
        <dbReference type="PROSITE" id="PS50994"/>
    </source>
</evidence>